<keyword evidence="3" id="KW-0812">Transmembrane</keyword>
<dbReference type="InterPro" id="IPR020845">
    <property type="entry name" value="AMP-binding_CS"/>
</dbReference>
<evidence type="ECO:0000259" key="4">
    <source>
        <dbReference type="Pfam" id="PF00501"/>
    </source>
</evidence>
<dbReference type="AlphaFoldDB" id="A0AA86PNF3"/>
<comment type="caution">
    <text evidence="5">The sequence shown here is derived from an EMBL/GenBank/DDBJ whole genome shotgun (WGS) entry which is preliminary data.</text>
</comment>
<dbReference type="Pfam" id="PF00501">
    <property type="entry name" value="AMP-binding"/>
    <property type="match status" value="1"/>
</dbReference>
<dbReference type="GO" id="GO:0005783">
    <property type="term" value="C:endoplasmic reticulum"/>
    <property type="evidence" value="ECO:0007669"/>
    <property type="project" value="TreeGrafter"/>
</dbReference>
<dbReference type="GO" id="GO:0016020">
    <property type="term" value="C:membrane"/>
    <property type="evidence" value="ECO:0007669"/>
    <property type="project" value="TreeGrafter"/>
</dbReference>
<gene>
    <name evidence="5" type="ORF">HINF_LOCUS29097</name>
    <name evidence="6" type="ORF">HINF_LOCUS30286</name>
</gene>
<dbReference type="InterPro" id="IPR042099">
    <property type="entry name" value="ANL_N_sf"/>
</dbReference>
<evidence type="ECO:0000313" key="6">
    <source>
        <dbReference type="EMBL" id="CAL6025448.1"/>
    </source>
</evidence>
<organism evidence="5">
    <name type="scientific">Hexamita inflata</name>
    <dbReference type="NCBI Taxonomy" id="28002"/>
    <lineage>
        <taxon>Eukaryota</taxon>
        <taxon>Metamonada</taxon>
        <taxon>Diplomonadida</taxon>
        <taxon>Hexamitidae</taxon>
        <taxon>Hexamitinae</taxon>
        <taxon>Hexamita</taxon>
    </lineage>
</organism>
<evidence type="ECO:0000313" key="5">
    <source>
        <dbReference type="EMBL" id="CAI9941452.1"/>
    </source>
</evidence>
<reference evidence="6 7" key="2">
    <citation type="submission" date="2024-07" db="EMBL/GenBank/DDBJ databases">
        <authorList>
            <person name="Akdeniz Z."/>
        </authorList>
    </citation>
    <scope>NUCLEOTIDE SEQUENCE [LARGE SCALE GENOMIC DNA]</scope>
</reference>
<keyword evidence="1" id="KW-0547">Nucleotide-binding</keyword>
<sequence length="720" mass="80733">MKVQNIDYSIETFYKHNPEQQADMYSTIPENYLYGVRKYSQSRFLGYRAGLSGCEQAKEQFEFITYEQSTCYVKQLTQQLLNSGLQKGDRVIIYASNSPLWLLSDIAISFAGGITVPIYDTLGVDNIIYCANLSEAKYVIVSKNYFGNIMSNLQKFQTLQSVISLDQLNDDKIHLIENISNLSNSTISNSGEIQDQSNDNISSSPTNKNKILSILQFHEDNIENSIKFLEQRVLINNLLCSDINAVVFTSGTSGRPKGIILSHQNLLQVVTCQCRQLVPDSTSECQGSILSYLPLAHMYERSSEHGVIPKGYVIYYQSGSIKNIVKDIQLSKPVVLVGVPRVFVKIHEQIMNKINKSPFPVKLLFKTAYRIKYNYLKKGLRSYNNQKHFTDRIFKVIQDAIGNPQVITCGSAVLPGNVREFLEVTSGAKLSIGYTMSEAGGCGFINYAGQVFNDDRQIGYPGYLTEAKLVDRSDICEYSLDHDQIGELKLKGLGIAVGYINEKWGNIQCIVDSDGFFSSGDLGRMNKDGSISFVKRLGLNVKLQQGEFVDLEAIELALEQAPLINQAFAYADCDKSAPVAFVSINSNILIHNFGVNIIDQFNNHNENAVQSINSMLKQQGEQAIRKSGLKGFNVPRAYKIYIDKDWSSNSDFYTPTQKKKHSPFVKAHENELKELYCSLDQNIVVTKINSKKPKLSNNNKLIIATVLVISMFIFVAVMSQ</sequence>
<keyword evidence="2" id="KW-0067">ATP-binding</keyword>
<accession>A0AA86PNF3</accession>
<name>A0AA86PNF3_9EUKA</name>
<dbReference type="EMBL" id="CATOUU010000694">
    <property type="protein sequence ID" value="CAI9941452.1"/>
    <property type="molecule type" value="Genomic_DNA"/>
</dbReference>
<dbReference type="PANTHER" id="PTHR43272">
    <property type="entry name" value="LONG-CHAIN-FATTY-ACID--COA LIGASE"/>
    <property type="match status" value="1"/>
</dbReference>
<dbReference type="GO" id="GO:0005524">
    <property type="term" value="F:ATP binding"/>
    <property type="evidence" value="ECO:0007669"/>
    <property type="project" value="UniProtKB-KW"/>
</dbReference>
<dbReference type="GO" id="GO:0004467">
    <property type="term" value="F:long-chain fatty acid-CoA ligase activity"/>
    <property type="evidence" value="ECO:0007669"/>
    <property type="project" value="TreeGrafter"/>
</dbReference>
<dbReference type="Gene3D" id="3.40.50.12780">
    <property type="entry name" value="N-terminal domain of ligase-like"/>
    <property type="match status" value="1"/>
</dbReference>
<dbReference type="InterPro" id="IPR000873">
    <property type="entry name" value="AMP-dep_synth/lig_dom"/>
</dbReference>
<keyword evidence="5" id="KW-0436">Ligase</keyword>
<keyword evidence="7" id="KW-1185">Reference proteome</keyword>
<dbReference type="Proteomes" id="UP001642409">
    <property type="component" value="Unassembled WGS sequence"/>
</dbReference>
<reference evidence="5" key="1">
    <citation type="submission" date="2023-06" db="EMBL/GenBank/DDBJ databases">
        <authorList>
            <person name="Kurt Z."/>
        </authorList>
    </citation>
    <scope>NUCLEOTIDE SEQUENCE</scope>
</reference>
<evidence type="ECO:0000256" key="1">
    <source>
        <dbReference type="ARBA" id="ARBA00022741"/>
    </source>
</evidence>
<keyword evidence="3" id="KW-1133">Transmembrane helix</keyword>
<feature type="domain" description="AMP-dependent synthetase/ligase" evidence="4">
    <location>
        <begin position="62"/>
        <end position="499"/>
    </location>
</feature>
<dbReference type="EMBL" id="CAXDID020000099">
    <property type="protein sequence ID" value="CAL6025448.1"/>
    <property type="molecule type" value="Genomic_DNA"/>
</dbReference>
<keyword evidence="3" id="KW-0472">Membrane</keyword>
<evidence type="ECO:0000256" key="3">
    <source>
        <dbReference type="SAM" id="Phobius"/>
    </source>
</evidence>
<dbReference type="PANTHER" id="PTHR43272:SF33">
    <property type="entry name" value="AMP-BINDING DOMAIN-CONTAINING PROTEIN-RELATED"/>
    <property type="match status" value="1"/>
</dbReference>
<evidence type="ECO:0000313" key="7">
    <source>
        <dbReference type="Proteomes" id="UP001642409"/>
    </source>
</evidence>
<feature type="transmembrane region" description="Helical" evidence="3">
    <location>
        <begin position="701"/>
        <end position="719"/>
    </location>
</feature>
<proteinExistence type="predicted"/>
<dbReference type="PROSITE" id="PS00455">
    <property type="entry name" value="AMP_BINDING"/>
    <property type="match status" value="1"/>
</dbReference>
<evidence type="ECO:0000256" key="2">
    <source>
        <dbReference type="ARBA" id="ARBA00022840"/>
    </source>
</evidence>
<protein>
    <submittedName>
        <fullName evidence="5">Long chain fatty acid CoA ligase</fullName>
    </submittedName>
    <submittedName>
        <fullName evidence="6">Long_chain fatty acid CoA ligase</fullName>
    </submittedName>
</protein>
<dbReference type="SUPFAM" id="SSF56801">
    <property type="entry name" value="Acetyl-CoA synthetase-like"/>
    <property type="match status" value="1"/>
</dbReference>